<keyword evidence="2" id="KW-1003">Cell membrane</keyword>
<dbReference type="InterPro" id="IPR001036">
    <property type="entry name" value="Acrflvin-R"/>
</dbReference>
<feature type="transmembrane region" description="Helical" evidence="7">
    <location>
        <begin position="923"/>
        <end position="946"/>
    </location>
</feature>
<evidence type="ECO:0000256" key="3">
    <source>
        <dbReference type="ARBA" id="ARBA00022519"/>
    </source>
</evidence>
<feature type="transmembrane region" description="Helical" evidence="7">
    <location>
        <begin position="874"/>
        <end position="890"/>
    </location>
</feature>
<dbReference type="PANTHER" id="PTHR32063:SF13">
    <property type="entry name" value="MULTIDRUG EFFLUX PUMP SUBUNIT ACRB-RELATED"/>
    <property type="match status" value="1"/>
</dbReference>
<evidence type="ECO:0000256" key="8">
    <source>
        <dbReference type="SAM" id="MobiDB-lite"/>
    </source>
</evidence>
<keyword evidence="1 7" id="KW-0813">Transport</keyword>
<dbReference type="Proteomes" id="UP001373909">
    <property type="component" value="Chromosome"/>
</dbReference>
<dbReference type="EMBL" id="CP142523">
    <property type="protein sequence ID" value="WWO45374.1"/>
    <property type="molecule type" value="Genomic_DNA"/>
</dbReference>
<organism evidence="9 10">
    <name type="scientific">Janthinobacterium aestuarii</name>
    <dbReference type="NCBI Taxonomy" id="2985511"/>
    <lineage>
        <taxon>Bacteria</taxon>
        <taxon>Pseudomonadati</taxon>
        <taxon>Pseudomonadota</taxon>
        <taxon>Betaproteobacteria</taxon>
        <taxon>Burkholderiales</taxon>
        <taxon>Oxalobacteraceae</taxon>
        <taxon>Janthinobacterium</taxon>
    </lineage>
</organism>
<feature type="transmembrane region" description="Helical" evidence="7">
    <location>
        <begin position="434"/>
        <end position="458"/>
    </location>
</feature>
<evidence type="ECO:0000256" key="6">
    <source>
        <dbReference type="ARBA" id="ARBA00023136"/>
    </source>
</evidence>
<evidence type="ECO:0000256" key="4">
    <source>
        <dbReference type="ARBA" id="ARBA00022692"/>
    </source>
</evidence>
<evidence type="ECO:0000256" key="5">
    <source>
        <dbReference type="ARBA" id="ARBA00022989"/>
    </source>
</evidence>
<evidence type="ECO:0000256" key="2">
    <source>
        <dbReference type="ARBA" id="ARBA00022475"/>
    </source>
</evidence>
<keyword evidence="6 7" id="KW-0472">Membrane</keyword>
<sequence length="1054" mass="112664">MARFFIDRPIFAWVVAIVIMLAGVISILSLPIAQYPSIAPPSISISGSYPGASAKTVEDAVTQVIEQKMKGIDGLRYMSSSSDATGGISITLTFTSGTNPDIAQVQVQNKLQLATPLLPTAVTQQGLVVSKATKNFLMVFGFISENGKMDQTDLSDYVAANVVDPLSRVPGVGDVTLFGSQYAMRIWLDPAKLQSFNLTPADVITAVQAQNAEVSAGELGGTPSVKGQQLNATVSAQSRLQTVEQFGAILLKTTTEGAMVHLKDVASMELGRENYNTVARYNGHAATGVAIKLATGANALDTANAAKAMLGNLSKQFPEGMSYQVAFDTTPFVKLSIEEVVKTLVEAVILVFLVMYLFLQNFRATLIPTMAVPVVLLGTFGILNAFGYSINTLTMFAMVLAIGLLVDDAIVVVENVERVMSEEGLSPLEATRKSMTQITGALVGIAMVLSAVFVPMAFFGGSTGVIYRQFSITIVSSMVLSVVVALVFTPALCATLLKPVEKGHHATNKGFFGWFNRSFDSSSNKYQGMVGSMIRHRARSMLLYVILLAGLVFVFMRLPTSFLPEEDQGILFTQIQLPTGATQERTLKVIEQVEDHFMNSEKDNVASVFAVAGFSFGGNGQNTGIAFVRLKDWSLRKDVAQKAPAVAGRAMGKLLQIKDAMVFTFAPPAVLELGNATGFDMQLQDIGGVGHDALMAARNQLLGMASQNPAMVGVRPNGQEDTPQYKIDIDQQKATALGLQISEINRVLSVGWGSSYVNDFLDRGRVKKVFMQGNAESRMLPEDLNKWFVRNGAGQMVPFSAFATGKWIYASPRLERYNGLPSVEILGTPAPGQSTGAAMNAMEEMVAKLPPGIGMSWTGVSLEERESGSQTPQLYALSLLIVFLCLAALYESWSIPFSVLLVVPLGVIGAVLGTWFFGLSNDVYFQVGLLTVVGLSAKNAILIVEFAKEMQESGMSLLDATLHAVRLRLRPILMTSIAFGLGVLPLAISSGAGSGSQNAIGIGVLGGMLTATFLGIFFVPVFFVLVRGFFSKSDAPTTPATPGSPAVTLSKDAH</sequence>
<keyword evidence="5 7" id="KW-1133">Transmembrane helix</keyword>
<comment type="caution">
    <text evidence="7">Lacks conserved residue(s) required for the propagation of feature annotation.</text>
</comment>
<reference evidence="9 10" key="1">
    <citation type="submission" date="2024-01" db="EMBL/GenBank/DDBJ databases">
        <title>Draft genome sequences of nine bacterial species from freshwater ponds near Washington, DC.</title>
        <authorList>
            <person name="Pavloudi C."/>
            <person name="Oliver L."/>
            <person name="Slattery K."/>
            <person name="Lissner G."/>
            <person name="Saw J.H."/>
        </authorList>
    </citation>
    <scope>NUCLEOTIDE SEQUENCE [LARGE SCALE GENOMIC DNA]</scope>
    <source>
        <strain evidence="10">TB1-E2</strain>
    </source>
</reference>
<keyword evidence="3 7" id="KW-0997">Cell inner membrane</keyword>
<dbReference type="NCBIfam" id="NF000282">
    <property type="entry name" value="RND_permease_1"/>
    <property type="match status" value="1"/>
</dbReference>
<evidence type="ECO:0000256" key="7">
    <source>
        <dbReference type="RuleBase" id="RU364070"/>
    </source>
</evidence>
<feature type="transmembrane region" description="Helical" evidence="7">
    <location>
        <begin position="1000"/>
        <end position="1026"/>
    </location>
</feature>
<evidence type="ECO:0000256" key="1">
    <source>
        <dbReference type="ARBA" id="ARBA00022448"/>
    </source>
</evidence>
<feature type="transmembrane region" description="Helical" evidence="7">
    <location>
        <begin position="897"/>
        <end position="917"/>
    </location>
</feature>
<name>A0ABZ2GMV5_9BURK</name>
<comment type="similarity">
    <text evidence="7">Belongs to the resistance-nodulation-cell division (RND) (TC 2.A.6) family.</text>
</comment>
<evidence type="ECO:0000313" key="10">
    <source>
        <dbReference type="Proteomes" id="UP001373909"/>
    </source>
</evidence>
<keyword evidence="4 7" id="KW-0812">Transmembrane</keyword>
<feature type="transmembrane region" description="Helical" evidence="7">
    <location>
        <begin position="12"/>
        <end position="33"/>
    </location>
</feature>
<evidence type="ECO:0000313" key="9">
    <source>
        <dbReference type="EMBL" id="WWO45374.1"/>
    </source>
</evidence>
<accession>A0ABZ2GMV5</accession>
<dbReference type="NCBIfam" id="TIGR00915">
    <property type="entry name" value="2A0602"/>
    <property type="match status" value="1"/>
</dbReference>
<protein>
    <recommendedName>
        <fullName evidence="7">Efflux pump membrane transporter</fullName>
    </recommendedName>
</protein>
<feature type="region of interest" description="Disordered" evidence="8">
    <location>
        <begin position="1035"/>
        <end position="1054"/>
    </location>
</feature>
<gene>
    <name evidence="9" type="ORF">OPV09_22130</name>
</gene>
<feature type="transmembrane region" description="Helical" evidence="7">
    <location>
        <begin position="967"/>
        <end position="988"/>
    </location>
</feature>
<feature type="transmembrane region" description="Helical" evidence="7">
    <location>
        <begin position="470"/>
        <end position="497"/>
    </location>
</feature>
<feature type="compositionally biased region" description="Low complexity" evidence="8">
    <location>
        <begin position="1035"/>
        <end position="1048"/>
    </location>
</feature>
<proteinExistence type="inferred from homology"/>
<feature type="transmembrane region" description="Helical" evidence="7">
    <location>
        <begin position="340"/>
        <end position="359"/>
    </location>
</feature>
<dbReference type="Pfam" id="PF00873">
    <property type="entry name" value="ACR_tran"/>
    <property type="match status" value="1"/>
</dbReference>
<feature type="transmembrane region" description="Helical" evidence="7">
    <location>
        <begin position="366"/>
        <end position="387"/>
    </location>
</feature>
<dbReference type="InterPro" id="IPR004764">
    <property type="entry name" value="MdtF-like"/>
</dbReference>
<keyword evidence="10" id="KW-1185">Reference proteome</keyword>
<feature type="transmembrane region" description="Helical" evidence="7">
    <location>
        <begin position="541"/>
        <end position="558"/>
    </location>
</feature>
<comment type="subcellular location">
    <subcellularLocation>
        <location evidence="7">Cell inner membrane</location>
        <topology evidence="7">Multi-pass membrane protein</topology>
    </subcellularLocation>
</comment>
<dbReference type="PANTHER" id="PTHR32063">
    <property type="match status" value="1"/>
</dbReference>
<dbReference type="RefSeq" id="WP_219327482.1">
    <property type="nucleotide sequence ID" value="NZ_CP142523.1"/>
</dbReference>